<organism evidence="1 2">
    <name type="scientific">Vibrio sagamiensis NBRC 104589</name>
    <dbReference type="NCBI Taxonomy" id="1219064"/>
    <lineage>
        <taxon>Bacteria</taxon>
        <taxon>Pseudomonadati</taxon>
        <taxon>Pseudomonadota</taxon>
        <taxon>Gammaproteobacteria</taxon>
        <taxon>Vibrionales</taxon>
        <taxon>Vibrionaceae</taxon>
        <taxon>Vibrio</taxon>
    </lineage>
</organism>
<evidence type="ECO:0000313" key="1">
    <source>
        <dbReference type="EMBL" id="GEM77624.1"/>
    </source>
</evidence>
<accession>A0A511QJX2</accession>
<protein>
    <submittedName>
        <fullName evidence="1">Uncharacterized protein</fullName>
    </submittedName>
</protein>
<evidence type="ECO:0000313" key="2">
    <source>
        <dbReference type="Proteomes" id="UP000321922"/>
    </source>
</evidence>
<reference evidence="1 2" key="1">
    <citation type="submission" date="2019-07" db="EMBL/GenBank/DDBJ databases">
        <title>Whole genome shotgun sequence of Vibrio sagamiensis NBRC 104589.</title>
        <authorList>
            <person name="Hosoyama A."/>
            <person name="Uohara A."/>
            <person name="Ohji S."/>
            <person name="Ichikawa N."/>
        </authorList>
    </citation>
    <scope>NUCLEOTIDE SEQUENCE [LARGE SCALE GENOMIC DNA]</scope>
    <source>
        <strain evidence="1 2">NBRC 104589</strain>
    </source>
</reference>
<sequence length="98" mass="11651">MQFTLNSIEQFLFNLEQNEKTAFSEHPDYFIYPLIPFFQIVHVLNIEDVLTQLNQIEVVLGGYLIRVDGYLAYTCSEFGVREEDLRRLTIQLLEIMRF</sequence>
<comment type="caution">
    <text evidence="1">The sequence shown here is derived from an EMBL/GenBank/DDBJ whole genome shotgun (WGS) entry which is preliminary data.</text>
</comment>
<proteinExistence type="predicted"/>
<gene>
    <name evidence="1" type="ORF">VSA01S_37360</name>
</gene>
<dbReference type="EMBL" id="BJXJ01000074">
    <property type="protein sequence ID" value="GEM77624.1"/>
    <property type="molecule type" value="Genomic_DNA"/>
</dbReference>
<dbReference type="RefSeq" id="WP_039981284.1">
    <property type="nucleotide sequence ID" value="NZ_BAOJ01000055.1"/>
</dbReference>
<name>A0A511QJX2_9VIBR</name>
<keyword evidence="2" id="KW-1185">Reference proteome</keyword>
<dbReference type="AlphaFoldDB" id="A0A511QJX2"/>
<dbReference type="Proteomes" id="UP000321922">
    <property type="component" value="Unassembled WGS sequence"/>
</dbReference>
<dbReference type="OrthoDB" id="6455379at2"/>